<sequence length="144" mass="14766">MPSSSTAGTPGAAGVVVGVVAAGTPPLLLTVRSPTAVGMTSGVSIMGRSSSTAARYLQKRPSSASSFSSSTLAAACFDFFLLCPVALATTSPTCTLYMKVGAWTAPSTESSLYSGVRQLRAHSSCRMLMGVFWFTEAAEESIVP</sequence>
<dbReference type="AlphaFoldDB" id="A0A6B0UUB3"/>
<name>A0A6B0UUB3_IXORI</name>
<accession>A0A6B0UUB3</accession>
<dbReference type="EMBL" id="GIFC01011236">
    <property type="protein sequence ID" value="MXU93319.1"/>
    <property type="molecule type" value="Transcribed_RNA"/>
</dbReference>
<reference evidence="1" key="1">
    <citation type="submission" date="2019-12" db="EMBL/GenBank/DDBJ databases">
        <title>An insight into the sialome of adult female Ixodes ricinus ticks feeding for 6 days.</title>
        <authorList>
            <person name="Perner J."/>
            <person name="Ribeiro J.M.C."/>
        </authorList>
    </citation>
    <scope>NUCLEOTIDE SEQUENCE</scope>
    <source>
        <strain evidence="1">Semi-engorged</strain>
        <tissue evidence="1">Salivary glands</tissue>
    </source>
</reference>
<evidence type="ECO:0000313" key="1">
    <source>
        <dbReference type="EMBL" id="MXU93319.1"/>
    </source>
</evidence>
<protein>
    <submittedName>
        <fullName evidence="1">Uncharacterized protein</fullName>
    </submittedName>
</protein>
<organism evidence="1">
    <name type="scientific">Ixodes ricinus</name>
    <name type="common">Common tick</name>
    <name type="synonym">Acarus ricinus</name>
    <dbReference type="NCBI Taxonomy" id="34613"/>
    <lineage>
        <taxon>Eukaryota</taxon>
        <taxon>Metazoa</taxon>
        <taxon>Ecdysozoa</taxon>
        <taxon>Arthropoda</taxon>
        <taxon>Chelicerata</taxon>
        <taxon>Arachnida</taxon>
        <taxon>Acari</taxon>
        <taxon>Parasitiformes</taxon>
        <taxon>Ixodida</taxon>
        <taxon>Ixodoidea</taxon>
        <taxon>Ixodidae</taxon>
        <taxon>Ixodinae</taxon>
        <taxon>Ixodes</taxon>
    </lineage>
</organism>
<proteinExistence type="predicted"/>